<evidence type="ECO:0000313" key="2">
    <source>
        <dbReference type="EMBL" id="JAP08071.1"/>
    </source>
</evidence>
<keyword evidence="1" id="KW-1133">Transmembrane helix</keyword>
<accession>A0A0V0GJZ7</accession>
<dbReference type="AlphaFoldDB" id="A0A0V0GJZ7"/>
<organism evidence="2">
    <name type="scientific">Solanum chacoense</name>
    <name type="common">Chaco potato</name>
    <dbReference type="NCBI Taxonomy" id="4108"/>
    <lineage>
        <taxon>Eukaryota</taxon>
        <taxon>Viridiplantae</taxon>
        <taxon>Streptophyta</taxon>
        <taxon>Embryophyta</taxon>
        <taxon>Tracheophyta</taxon>
        <taxon>Spermatophyta</taxon>
        <taxon>Magnoliopsida</taxon>
        <taxon>eudicotyledons</taxon>
        <taxon>Gunneridae</taxon>
        <taxon>Pentapetalae</taxon>
        <taxon>asterids</taxon>
        <taxon>lamiids</taxon>
        <taxon>Solanales</taxon>
        <taxon>Solanaceae</taxon>
        <taxon>Solanoideae</taxon>
        <taxon>Solaneae</taxon>
        <taxon>Solanum</taxon>
    </lineage>
</organism>
<sequence length="65" mass="7317">MEGFCGHWWWSGCCLMVGFWSGFCRWRRLGFCACCGRFQWSNDYGGLGGCFSGATCCFGEEMGEV</sequence>
<keyword evidence="1" id="KW-0812">Transmembrane</keyword>
<proteinExistence type="predicted"/>
<keyword evidence="1" id="KW-0472">Membrane</keyword>
<reference evidence="2" key="1">
    <citation type="submission" date="2015-12" db="EMBL/GenBank/DDBJ databases">
        <title>Gene expression during late stages of embryo sac development: a critical building block for successful pollen-pistil interactions.</title>
        <authorList>
            <person name="Liu Y."/>
            <person name="Joly V."/>
            <person name="Sabar M."/>
            <person name="Matton D.P."/>
        </authorList>
    </citation>
    <scope>NUCLEOTIDE SEQUENCE</scope>
</reference>
<protein>
    <submittedName>
        <fullName evidence="2">Putative ovule protein</fullName>
    </submittedName>
</protein>
<feature type="transmembrane region" description="Helical" evidence="1">
    <location>
        <begin position="6"/>
        <end position="23"/>
    </location>
</feature>
<dbReference type="EMBL" id="GEDG01037543">
    <property type="protein sequence ID" value="JAP08071.1"/>
    <property type="molecule type" value="Transcribed_RNA"/>
</dbReference>
<name>A0A0V0GJZ7_SOLCH</name>
<evidence type="ECO:0000256" key="1">
    <source>
        <dbReference type="SAM" id="Phobius"/>
    </source>
</evidence>